<feature type="region of interest" description="Disordered" evidence="1">
    <location>
        <begin position="1"/>
        <end position="27"/>
    </location>
</feature>
<dbReference type="AlphaFoldDB" id="A0A2G9U0H0"/>
<sequence>FLNVQSPKKKSKSTTTPASHVDSNSAPRKKLLHLHLQSGRCARWAVSRLALASVKPVDIAFNALHPTSATAKDDAVNQCFRGAHPRRSPAETLPPFRSKFLAFLLTYCMTK</sequence>
<protein>
    <submittedName>
        <fullName evidence="2">Uncharacterized protein</fullName>
    </submittedName>
</protein>
<gene>
    <name evidence="2" type="ORF">TELCIR_14746</name>
</gene>
<reference evidence="2 3" key="1">
    <citation type="submission" date="2015-09" db="EMBL/GenBank/DDBJ databases">
        <title>Draft genome of the parasitic nematode Teladorsagia circumcincta isolate WARC Sus (inbred).</title>
        <authorList>
            <person name="Mitreva M."/>
        </authorList>
    </citation>
    <scope>NUCLEOTIDE SEQUENCE [LARGE SCALE GENOMIC DNA]</scope>
    <source>
        <strain evidence="2 3">S</strain>
    </source>
</reference>
<dbReference type="EMBL" id="KZ350674">
    <property type="protein sequence ID" value="PIO63648.1"/>
    <property type="molecule type" value="Genomic_DNA"/>
</dbReference>
<name>A0A2G9U0H0_TELCI</name>
<dbReference type="Proteomes" id="UP000230423">
    <property type="component" value="Unassembled WGS sequence"/>
</dbReference>
<keyword evidence="3" id="KW-1185">Reference proteome</keyword>
<evidence type="ECO:0000256" key="1">
    <source>
        <dbReference type="SAM" id="MobiDB-lite"/>
    </source>
</evidence>
<feature type="non-terminal residue" evidence="2">
    <location>
        <position position="1"/>
    </location>
</feature>
<evidence type="ECO:0000313" key="3">
    <source>
        <dbReference type="Proteomes" id="UP000230423"/>
    </source>
</evidence>
<evidence type="ECO:0000313" key="2">
    <source>
        <dbReference type="EMBL" id="PIO63648.1"/>
    </source>
</evidence>
<accession>A0A2G9U0H0</accession>
<organism evidence="2 3">
    <name type="scientific">Teladorsagia circumcincta</name>
    <name type="common">Brown stomach worm</name>
    <name type="synonym">Ostertagia circumcincta</name>
    <dbReference type="NCBI Taxonomy" id="45464"/>
    <lineage>
        <taxon>Eukaryota</taxon>
        <taxon>Metazoa</taxon>
        <taxon>Ecdysozoa</taxon>
        <taxon>Nematoda</taxon>
        <taxon>Chromadorea</taxon>
        <taxon>Rhabditida</taxon>
        <taxon>Rhabditina</taxon>
        <taxon>Rhabditomorpha</taxon>
        <taxon>Strongyloidea</taxon>
        <taxon>Trichostrongylidae</taxon>
        <taxon>Teladorsagia</taxon>
    </lineage>
</organism>
<proteinExistence type="predicted"/>